<feature type="chain" id="PRO_5008088943" description="Esterase" evidence="1">
    <location>
        <begin position="20"/>
        <end position="379"/>
    </location>
</feature>
<dbReference type="Proteomes" id="UP000078486">
    <property type="component" value="Unassembled WGS sequence"/>
</dbReference>
<dbReference type="Gene3D" id="2.60.40.10">
    <property type="entry name" value="Immunoglobulins"/>
    <property type="match status" value="1"/>
</dbReference>
<keyword evidence="1" id="KW-0732">Signal</keyword>
<dbReference type="InterPro" id="IPR013783">
    <property type="entry name" value="Ig-like_fold"/>
</dbReference>
<feature type="signal peptide" evidence="1">
    <location>
        <begin position="1"/>
        <end position="19"/>
    </location>
</feature>
<dbReference type="Gene3D" id="3.40.50.1820">
    <property type="entry name" value="alpha/beta hydrolase"/>
    <property type="match status" value="1"/>
</dbReference>
<evidence type="ECO:0000313" key="3">
    <source>
        <dbReference type="Proteomes" id="UP000078486"/>
    </source>
</evidence>
<dbReference type="InterPro" id="IPR029058">
    <property type="entry name" value="AB_hydrolase_fold"/>
</dbReference>
<accession>A0A178IJ93</accession>
<evidence type="ECO:0008006" key="4">
    <source>
        <dbReference type="Google" id="ProtNLM"/>
    </source>
</evidence>
<comment type="caution">
    <text evidence="2">The sequence shown here is derived from an EMBL/GenBank/DDBJ whole genome shotgun (WGS) entry which is preliminary data.</text>
</comment>
<dbReference type="PANTHER" id="PTHR48098:SF1">
    <property type="entry name" value="DIACYLGLYCEROL ACYLTRANSFERASE_MYCOLYLTRANSFERASE AG85A"/>
    <property type="match status" value="1"/>
</dbReference>
<gene>
    <name evidence="2" type="ORF">AW736_11655</name>
</gene>
<keyword evidence="3" id="KW-1185">Reference proteome</keyword>
<dbReference type="InterPro" id="IPR014756">
    <property type="entry name" value="Ig_E-set"/>
</dbReference>
<dbReference type="RefSeq" id="WP_068770413.1">
    <property type="nucleotide sequence ID" value="NZ_CP109796.1"/>
</dbReference>
<dbReference type="CDD" id="cd11294">
    <property type="entry name" value="E_set_Esterase_like_N"/>
    <property type="match status" value="1"/>
</dbReference>
<dbReference type="InterPro" id="IPR000801">
    <property type="entry name" value="Esterase-like"/>
</dbReference>
<evidence type="ECO:0000256" key="1">
    <source>
        <dbReference type="SAM" id="SignalP"/>
    </source>
</evidence>
<dbReference type="InterPro" id="IPR050583">
    <property type="entry name" value="Mycobacterial_A85_antigen"/>
</dbReference>
<name>A0A178IJ93_9BACT</name>
<dbReference type="STRING" id="1184151.AW736_11655"/>
<dbReference type="GO" id="GO:0016747">
    <property type="term" value="F:acyltransferase activity, transferring groups other than amino-acyl groups"/>
    <property type="evidence" value="ECO:0007669"/>
    <property type="project" value="TreeGrafter"/>
</dbReference>
<dbReference type="Pfam" id="PF00756">
    <property type="entry name" value="Esterase"/>
    <property type="match status" value="1"/>
</dbReference>
<sequence length="379" mass="41286">MKKYLPPIVSALFAMTVTASVFSQPPPAVSPEVHADRTVTFRLRAPDAATVVVRCEGLAGPAPLVKDDAGLWSLTTAPLAPDIYSYTFLVDGVRMTDPANPLLKYNLLASASEVHIPGAPGDALPWDRHDPAVPRGVLHRHSFRSGVSGDELDFVVYTPPGYDPAADATYPVLYLLHGYSDDAGSWTATGRAHIILDNLIAQKRARPMIVVMPLGYGTLEVVTAGWARMREGGLWTRNVRAFRDILTREVLPRVESAYRVSPRRGHRAIAGLSMGGAESLDIGLSHPELFGWIGAFSSGGLPEDFDTAWPGLGDAAAPRPALLWIACGEEDFLLENNRQLSAWLAKKEVKHTFTVGPLGHTFRVWRPNLAAFIPLLFRE</sequence>
<dbReference type="PANTHER" id="PTHR48098">
    <property type="entry name" value="ENTEROCHELIN ESTERASE-RELATED"/>
    <property type="match status" value="1"/>
</dbReference>
<organism evidence="2 3">
    <name type="scientific">Termitidicoccus mucosus</name>
    <dbReference type="NCBI Taxonomy" id="1184151"/>
    <lineage>
        <taxon>Bacteria</taxon>
        <taxon>Pseudomonadati</taxon>
        <taxon>Verrucomicrobiota</taxon>
        <taxon>Opitutia</taxon>
        <taxon>Opitutales</taxon>
        <taxon>Opitutaceae</taxon>
        <taxon>Termitidicoccus</taxon>
    </lineage>
</organism>
<dbReference type="SUPFAM" id="SSF53474">
    <property type="entry name" value="alpha/beta-Hydrolases"/>
    <property type="match status" value="1"/>
</dbReference>
<dbReference type="AlphaFoldDB" id="A0A178IJ93"/>
<dbReference type="EMBL" id="LRRQ01000076">
    <property type="protein sequence ID" value="OAM89954.1"/>
    <property type="molecule type" value="Genomic_DNA"/>
</dbReference>
<proteinExistence type="predicted"/>
<dbReference type="SUPFAM" id="SSF81296">
    <property type="entry name" value="E set domains"/>
    <property type="match status" value="1"/>
</dbReference>
<protein>
    <recommendedName>
        <fullName evidence="4">Esterase</fullName>
    </recommendedName>
</protein>
<evidence type="ECO:0000313" key="2">
    <source>
        <dbReference type="EMBL" id="OAM89954.1"/>
    </source>
</evidence>
<reference evidence="2 3" key="1">
    <citation type="submission" date="2016-01" db="EMBL/GenBank/DDBJ databases">
        <title>High potential of lignocellulose degradation of a new Verrucomicrobia species.</title>
        <authorList>
            <person name="Wang Y."/>
            <person name="Shi Y."/>
            <person name="Qiu Z."/>
            <person name="Liu S."/>
            <person name="Yang H."/>
        </authorList>
    </citation>
    <scope>NUCLEOTIDE SEQUENCE [LARGE SCALE GENOMIC DNA]</scope>
    <source>
        <strain evidence="2 3">TSB47</strain>
    </source>
</reference>